<reference evidence="2 3" key="1">
    <citation type="submission" date="2020-08" db="EMBL/GenBank/DDBJ databases">
        <title>Genomic Encyclopedia of Type Strains, Phase IV (KMG-IV): sequencing the most valuable type-strain genomes for metagenomic binning, comparative biology and taxonomic classification.</title>
        <authorList>
            <person name="Goeker M."/>
        </authorList>
    </citation>
    <scope>NUCLEOTIDE SEQUENCE [LARGE SCALE GENOMIC DNA]</scope>
    <source>
        <strain evidence="2 3">DSM 4737</strain>
    </source>
</reference>
<evidence type="ECO:0000256" key="1">
    <source>
        <dbReference type="SAM" id="MobiDB-lite"/>
    </source>
</evidence>
<name>A0A7W9FEW1_9CAUL</name>
<dbReference type="Pfam" id="PF11159">
    <property type="entry name" value="DUF2939"/>
    <property type="match status" value="1"/>
</dbReference>
<evidence type="ECO:0008006" key="4">
    <source>
        <dbReference type="Google" id="ProtNLM"/>
    </source>
</evidence>
<gene>
    <name evidence="2" type="ORF">GGR13_002379</name>
</gene>
<dbReference type="EMBL" id="JACHOR010000004">
    <property type="protein sequence ID" value="MBB5746772.1"/>
    <property type="molecule type" value="Genomic_DNA"/>
</dbReference>
<sequence length="197" mass="21081">MKNLLGRLLLVALIGAGLAFVSAPVVTFFGIRSAAQANDVAGLVRLIDFPAVRASLRPQLAGRPEIMTPAPSIFDDPIGAVRRRFQQATAPAAPDPDSYLTPDAINALMAGQGRYAATQTVPIEASDAWPRLRYWGFQTTRLSVADAGGSETLFTFQRRAPFEWKLVHIGLPDGATPVAVPRPTDPIASVPERPAAR</sequence>
<accession>A0A7W9FEW1</accession>
<evidence type="ECO:0000313" key="2">
    <source>
        <dbReference type="EMBL" id="MBB5746772.1"/>
    </source>
</evidence>
<keyword evidence="3" id="KW-1185">Reference proteome</keyword>
<comment type="caution">
    <text evidence="2">The sequence shown here is derived from an EMBL/GenBank/DDBJ whole genome shotgun (WGS) entry which is preliminary data.</text>
</comment>
<dbReference type="Proteomes" id="UP000545037">
    <property type="component" value="Unassembled WGS sequence"/>
</dbReference>
<organism evidence="2 3">
    <name type="scientific">Brevundimonas variabilis</name>
    <dbReference type="NCBI Taxonomy" id="74312"/>
    <lineage>
        <taxon>Bacteria</taxon>
        <taxon>Pseudomonadati</taxon>
        <taxon>Pseudomonadota</taxon>
        <taxon>Alphaproteobacteria</taxon>
        <taxon>Caulobacterales</taxon>
        <taxon>Caulobacteraceae</taxon>
        <taxon>Brevundimonas</taxon>
    </lineage>
</organism>
<dbReference type="RefSeq" id="WP_183213744.1">
    <property type="nucleotide sequence ID" value="NZ_JACHOR010000004.1"/>
</dbReference>
<evidence type="ECO:0000313" key="3">
    <source>
        <dbReference type="Proteomes" id="UP000545037"/>
    </source>
</evidence>
<dbReference type="AlphaFoldDB" id="A0A7W9FEW1"/>
<protein>
    <recommendedName>
        <fullName evidence="4">DUF2939 domain-containing protein</fullName>
    </recommendedName>
</protein>
<dbReference type="InterPro" id="IPR021330">
    <property type="entry name" value="DUF2939"/>
</dbReference>
<proteinExistence type="predicted"/>
<feature type="region of interest" description="Disordered" evidence="1">
    <location>
        <begin position="177"/>
        <end position="197"/>
    </location>
</feature>